<feature type="domain" description="PPM-type phosphatase" evidence="1">
    <location>
        <begin position="6"/>
        <end position="241"/>
    </location>
</feature>
<dbReference type="PROSITE" id="PS51746">
    <property type="entry name" value="PPM_2"/>
    <property type="match status" value="1"/>
</dbReference>
<evidence type="ECO:0000259" key="1">
    <source>
        <dbReference type="PROSITE" id="PS51746"/>
    </source>
</evidence>
<protein>
    <submittedName>
        <fullName evidence="2">Serine/threonine-protein phosphatase</fullName>
    </submittedName>
</protein>
<dbReference type="EMBL" id="DSXI01000539">
    <property type="protein sequence ID" value="HGS05865.1"/>
    <property type="molecule type" value="Genomic_DNA"/>
</dbReference>
<organism evidence="2">
    <name type="scientific">Desulfobacca acetoxidans</name>
    <dbReference type="NCBI Taxonomy" id="60893"/>
    <lineage>
        <taxon>Bacteria</taxon>
        <taxon>Pseudomonadati</taxon>
        <taxon>Thermodesulfobacteriota</taxon>
        <taxon>Desulfobaccia</taxon>
        <taxon>Desulfobaccales</taxon>
        <taxon>Desulfobaccaceae</taxon>
        <taxon>Desulfobacca</taxon>
    </lineage>
</organism>
<name>A0A7V4LDA5_9BACT</name>
<comment type="caution">
    <text evidence="2">The sequence shown here is derived from an EMBL/GenBank/DDBJ whole genome shotgun (WGS) entry which is preliminary data.</text>
</comment>
<dbReference type="Gene3D" id="3.60.40.10">
    <property type="entry name" value="PPM-type phosphatase domain"/>
    <property type="match status" value="1"/>
</dbReference>
<accession>A0A7V4LDA5</accession>
<dbReference type="Pfam" id="PF13672">
    <property type="entry name" value="PP2C_2"/>
    <property type="match status" value="1"/>
</dbReference>
<reference evidence="2" key="1">
    <citation type="journal article" date="2020" name="mSystems">
        <title>Genome- and Community-Level Interaction Insights into Carbon Utilization and Element Cycling Functions of Hydrothermarchaeota in Hydrothermal Sediment.</title>
        <authorList>
            <person name="Zhou Z."/>
            <person name="Liu Y."/>
            <person name="Xu W."/>
            <person name="Pan J."/>
            <person name="Luo Z.H."/>
            <person name="Li M."/>
        </authorList>
    </citation>
    <scope>NUCLEOTIDE SEQUENCE [LARGE SCALE GENOMIC DNA]</scope>
    <source>
        <strain evidence="2">SpSt-548</strain>
    </source>
</reference>
<proteinExistence type="predicted"/>
<dbReference type="InterPro" id="IPR001932">
    <property type="entry name" value="PPM-type_phosphatase-like_dom"/>
</dbReference>
<sequence>MVRFVTASVSEKQGRPENQDALGQVAGDGWGAWVVADGLGGHHGGGEAARLAVDAVLNSLKSRPGCSPEAVHAHLEAAQKAVLARQRLSLELRDMRTTVVLVLADHTTAVAGHLGDSRFYHFRRGQVIFRTKDHSVAQALVNAGELSPAKLRDHEDRHRLLRALGAEEDFRPAISEPRELMVGDALLLCTDGFWGQLMDPELETALRGAATPQEWLSRLMLKIKSQTTSEADNCTAIGIFLEDDQESSRV</sequence>
<evidence type="ECO:0000313" key="2">
    <source>
        <dbReference type="EMBL" id="HGS05865.1"/>
    </source>
</evidence>
<gene>
    <name evidence="2" type="ORF">ENT08_09080</name>
</gene>
<dbReference type="SMART" id="SM00331">
    <property type="entry name" value="PP2C_SIG"/>
    <property type="match status" value="1"/>
</dbReference>
<dbReference type="InterPro" id="IPR036457">
    <property type="entry name" value="PPM-type-like_dom_sf"/>
</dbReference>
<dbReference type="SMART" id="SM00332">
    <property type="entry name" value="PP2Cc"/>
    <property type="match status" value="1"/>
</dbReference>
<dbReference type="AlphaFoldDB" id="A0A7V4LDA5"/>
<dbReference type="SUPFAM" id="SSF81606">
    <property type="entry name" value="PP2C-like"/>
    <property type="match status" value="1"/>
</dbReference>
<dbReference type="CDD" id="cd00143">
    <property type="entry name" value="PP2Cc"/>
    <property type="match status" value="1"/>
</dbReference>